<gene>
    <name evidence="6" type="ORF">JZO70_06750</name>
</gene>
<name>A0ABS3L9S8_9ENTE</name>
<keyword evidence="7" id="KW-1185">Reference proteome</keyword>
<comment type="caution">
    <text evidence="6">The sequence shown here is derived from an EMBL/GenBank/DDBJ whole genome shotgun (WGS) entry which is preliminary data.</text>
</comment>
<dbReference type="Gene3D" id="3.40.190.290">
    <property type="match status" value="1"/>
</dbReference>
<protein>
    <submittedName>
        <fullName evidence="6">LysR family transcriptional regulator</fullName>
    </submittedName>
</protein>
<dbReference type="Pfam" id="PF03466">
    <property type="entry name" value="LysR_substrate"/>
    <property type="match status" value="1"/>
</dbReference>
<keyword evidence="4" id="KW-0804">Transcription</keyword>
<organism evidence="6 7">
    <name type="scientific">Candidatus Enterococcus moelleringii</name>
    <dbReference type="NCBI Taxonomy" id="2815325"/>
    <lineage>
        <taxon>Bacteria</taxon>
        <taxon>Bacillati</taxon>
        <taxon>Bacillota</taxon>
        <taxon>Bacilli</taxon>
        <taxon>Lactobacillales</taxon>
        <taxon>Enterococcaceae</taxon>
        <taxon>Enterococcus</taxon>
    </lineage>
</organism>
<comment type="similarity">
    <text evidence="1">Belongs to the LysR transcriptional regulatory family.</text>
</comment>
<evidence type="ECO:0000313" key="7">
    <source>
        <dbReference type="Proteomes" id="UP000664601"/>
    </source>
</evidence>
<dbReference type="Gene3D" id="1.10.10.10">
    <property type="entry name" value="Winged helix-like DNA-binding domain superfamily/Winged helix DNA-binding domain"/>
    <property type="match status" value="1"/>
</dbReference>
<sequence>MISRYMVFCQVIEAGSFTQAADDLGYSQSAISQIIKALEQELGTLLIQRKKDGLGLTNDGHQYFPYLQAIAVAEKALQQKKREINGLKDSTIRIGTFTSVSRTLLPPLIKAFKRQYPEVNFVIRQGEYTSIAEWVRNNQVDLGFVHTAAVEDIEMKVLYQDVMQAVFTKDHPLAKSRTVSLTQLTEEPLILLDEGAYSVTLSAFADCGLVPKIEYEVYDDYSIIEMIRQGLGFSIMYQRVLAGMEGELAIRPIEEQPERTVALAWRNWTTLSYASRTFAEFILRAVTQKDKK</sequence>
<evidence type="ECO:0000259" key="5">
    <source>
        <dbReference type="PROSITE" id="PS50931"/>
    </source>
</evidence>
<dbReference type="RefSeq" id="WP_207672777.1">
    <property type="nucleotide sequence ID" value="NZ_JAFREM010000011.1"/>
</dbReference>
<feature type="domain" description="HTH lysR-type" evidence="5">
    <location>
        <begin position="1"/>
        <end position="57"/>
    </location>
</feature>
<dbReference type="SUPFAM" id="SSF46785">
    <property type="entry name" value="Winged helix' DNA-binding domain"/>
    <property type="match status" value="1"/>
</dbReference>
<evidence type="ECO:0000256" key="2">
    <source>
        <dbReference type="ARBA" id="ARBA00023015"/>
    </source>
</evidence>
<dbReference type="PROSITE" id="PS50931">
    <property type="entry name" value="HTH_LYSR"/>
    <property type="match status" value="1"/>
</dbReference>
<dbReference type="InterPro" id="IPR036388">
    <property type="entry name" value="WH-like_DNA-bd_sf"/>
</dbReference>
<dbReference type="InterPro" id="IPR005119">
    <property type="entry name" value="LysR_subst-bd"/>
</dbReference>
<evidence type="ECO:0000313" key="6">
    <source>
        <dbReference type="EMBL" id="MBO1305850.1"/>
    </source>
</evidence>
<dbReference type="Pfam" id="PF00126">
    <property type="entry name" value="HTH_1"/>
    <property type="match status" value="1"/>
</dbReference>
<dbReference type="CDD" id="cd05466">
    <property type="entry name" value="PBP2_LTTR_substrate"/>
    <property type="match status" value="1"/>
</dbReference>
<dbReference type="InterPro" id="IPR036390">
    <property type="entry name" value="WH_DNA-bd_sf"/>
</dbReference>
<reference evidence="6 7" key="1">
    <citation type="submission" date="2021-03" db="EMBL/GenBank/DDBJ databases">
        <title>Enterococcal diversity collection.</title>
        <authorList>
            <person name="Gilmore M.S."/>
            <person name="Schwartzman J."/>
            <person name="Van Tyne D."/>
            <person name="Martin M."/>
            <person name="Earl A.M."/>
            <person name="Manson A.L."/>
            <person name="Straub T."/>
            <person name="Salamzade R."/>
            <person name="Saavedra J."/>
            <person name="Lebreton F."/>
            <person name="Prichula J."/>
            <person name="Schaufler K."/>
            <person name="Gaca A."/>
            <person name="Sgardioli B."/>
            <person name="Wagenaar J."/>
            <person name="Strong T."/>
        </authorList>
    </citation>
    <scope>NUCLEOTIDE SEQUENCE [LARGE SCALE GENOMIC DNA]</scope>
    <source>
        <strain evidence="6 7">669A</strain>
    </source>
</reference>
<proteinExistence type="inferred from homology"/>
<keyword evidence="3" id="KW-0238">DNA-binding</keyword>
<dbReference type="SUPFAM" id="SSF53850">
    <property type="entry name" value="Periplasmic binding protein-like II"/>
    <property type="match status" value="1"/>
</dbReference>
<dbReference type="Proteomes" id="UP000664601">
    <property type="component" value="Unassembled WGS sequence"/>
</dbReference>
<dbReference type="PANTHER" id="PTHR30419">
    <property type="entry name" value="HTH-TYPE TRANSCRIPTIONAL REGULATOR YBHD"/>
    <property type="match status" value="1"/>
</dbReference>
<dbReference type="EMBL" id="JAFREM010000011">
    <property type="protein sequence ID" value="MBO1305850.1"/>
    <property type="molecule type" value="Genomic_DNA"/>
</dbReference>
<keyword evidence="2" id="KW-0805">Transcription regulation</keyword>
<evidence type="ECO:0000256" key="4">
    <source>
        <dbReference type="ARBA" id="ARBA00023163"/>
    </source>
</evidence>
<dbReference type="PANTHER" id="PTHR30419:SF28">
    <property type="entry name" value="HTH-TYPE TRANSCRIPTIONAL REGULATOR BSDA"/>
    <property type="match status" value="1"/>
</dbReference>
<accession>A0ABS3L9S8</accession>
<evidence type="ECO:0000256" key="1">
    <source>
        <dbReference type="ARBA" id="ARBA00009437"/>
    </source>
</evidence>
<evidence type="ECO:0000256" key="3">
    <source>
        <dbReference type="ARBA" id="ARBA00023125"/>
    </source>
</evidence>
<dbReference type="PRINTS" id="PR00039">
    <property type="entry name" value="HTHLYSR"/>
</dbReference>
<dbReference type="InterPro" id="IPR050950">
    <property type="entry name" value="HTH-type_LysR_regulators"/>
</dbReference>
<dbReference type="InterPro" id="IPR000847">
    <property type="entry name" value="LysR_HTH_N"/>
</dbReference>